<dbReference type="GO" id="GO:0022625">
    <property type="term" value="C:cytosolic large ribosomal subunit"/>
    <property type="evidence" value="ECO:0000318"/>
    <property type="project" value="GO_Central"/>
</dbReference>
<dbReference type="PROSITE" id="PS00141">
    <property type="entry name" value="ASP_PROTEASE"/>
    <property type="match status" value="1"/>
</dbReference>
<name>A0A2A6C252_PRIPA</name>
<dbReference type="FunFam" id="1.10.340.70:FF:000001">
    <property type="entry name" value="Retrovirus-related Pol polyprotein from transposon gypsy-like Protein"/>
    <property type="match status" value="1"/>
</dbReference>
<dbReference type="InterPro" id="IPR001878">
    <property type="entry name" value="Znf_CCHC"/>
</dbReference>
<dbReference type="GO" id="GO:0004190">
    <property type="term" value="F:aspartic-type endopeptidase activity"/>
    <property type="evidence" value="ECO:0007669"/>
    <property type="project" value="InterPro"/>
</dbReference>
<dbReference type="PANTHER" id="PTHR10052">
    <property type="entry name" value="60S RIBOSOMAL PROTEIN L18A"/>
    <property type="match status" value="1"/>
</dbReference>
<dbReference type="HAMAP" id="MF_00273">
    <property type="entry name" value="Ribosomal_eL20"/>
    <property type="match status" value="1"/>
</dbReference>
<feature type="coiled-coil region" evidence="1">
    <location>
        <begin position="1161"/>
        <end position="1188"/>
    </location>
</feature>
<accession>A0A8R1UWB0</accession>
<dbReference type="FunFam" id="3.10.20.10:FF:000002">
    <property type="entry name" value="60S ribosomal protein L18a"/>
    <property type="match status" value="1"/>
</dbReference>
<dbReference type="InterPro" id="IPR001969">
    <property type="entry name" value="Aspartic_peptidase_AS"/>
</dbReference>
<dbReference type="Proteomes" id="UP000005239">
    <property type="component" value="Unassembled WGS sequence"/>
</dbReference>
<proteinExistence type="inferred from homology"/>
<evidence type="ECO:0000313" key="4">
    <source>
        <dbReference type="Proteomes" id="UP000005239"/>
    </source>
</evidence>
<feature type="compositionally biased region" description="Basic and acidic residues" evidence="2">
    <location>
        <begin position="384"/>
        <end position="404"/>
    </location>
</feature>
<dbReference type="GO" id="GO:0008270">
    <property type="term" value="F:zinc ion binding"/>
    <property type="evidence" value="ECO:0007669"/>
    <property type="project" value="InterPro"/>
</dbReference>
<dbReference type="OrthoDB" id="5849037at2759"/>
<dbReference type="Gene3D" id="3.10.20.10">
    <property type="match status" value="1"/>
</dbReference>
<dbReference type="SMART" id="SM00343">
    <property type="entry name" value="ZnF_C2HC"/>
    <property type="match status" value="2"/>
</dbReference>
<feature type="coiled-coil region" evidence="1">
    <location>
        <begin position="209"/>
        <end position="279"/>
    </location>
</feature>
<sequence length="1323" mass="153226">MDTGTEGIQTNLLITDREQSRRAMDDNVEIEERNLLEETEKLERERIEKVKTAKEGMGVMTRARTEKQRKENRTEEETYKDARARVSRIVIDVEEKYTGLLSGSKMPTSQDRNIVKTWVQERKGEIEGDLETMNKSFEKMEALTVALAEENEKGRWLLQNTGKNEMEQIWVEWSSSKDLVNQFRELIRVTVEGAGCKSLPEMVQKFKEMRENNEEIKQLWDERKKMEEKDSQKIELQMEELKRNLEEAQTNEAKAKEWAVELAAKLEEADSELMERRKKEVKEGGGGTCPACIRKDEEIDGEKDEKQWTMDYMMSQIKEIRAIQNSAGSSQSTRISPMSTIRSGIHAMDAHPLPTEKPGDYGERNGVGDMAVKMNKRGLGGDRNGGRVKTESDREGTVEEESKGGRGVMIWDEERGSRRDRSSSVESESQEERRNKREKKKYSGQLPRMKAYSGEKESWDTFEEGIRVRYEDWEDRTAVIMIEETLIGEAARVFKNIPKEVKKKGMDSVLRWLRLRLSNETPFEELENEKRLIALKDKVRERKAVEICEEIERLVHLLESDKEKREILKRRHLMLVYERSSQREKLLDCWSLEESFEKMKAKLVQMEYLEEVRGSMWNNNNMRGFKYGNGGRTQNKFVDGKPACNHCGIPGHKMVECRKLKGSDVRSGGQNNGGREEKKCTHCQRTGHLVSECYQLQPRNGRPLNPSAKPFAPNFQQSRSQQPTMERPRVQMVTGIEDEMDKMEIDKEDFFVIKKSREVKGEINGMQRTVILDTGAEASLIEEKWLEGMEGVEILPVDEKRLLQDAQQNPIRTTGKVILDVKLEMGRKARIGFHITKSEVGIIIGGKGLDAIGVELREIDGKRRKENRIEEDQWEDTTSATLLKDYCIPSGEMKIVWVKGDPMNTVRLNAESDAVIEGISMGEKMVGIPMMNITEEELILKKDQSIGTWKKLKEEIKEKMSTAKVARVKKEENNEGKENESKDNWWKKMIENHEEGIDDEIMEILRQQKEVFADNEEEIGRFNGYECGIELTDTTPLTWADLNMEEGVIYVKGKDHRNLLYVPESLREKIVKETHENMLVGHTGTMKLIKMLKREYVWGGMGKDVTEVIKGCVRCKLSDAHKRFVPELVPRVAKEPMEIVAIDLLDLGRGLKGARMQILMKKTNEQVNERLEKERELMKRRYDNQNKNKKVDEPRVGDRVYVRKEIRGELIPKRMVDADDPLHWSWVCGQWLNMPTRAKGDVLHEYIVIRRKLPTEKEPVTPIYKMQTFSSNAVIAKSRFWYFISMLRRLKKANGEILECKESVLLNLRTSFPVVSFPLIVNI</sequence>
<keyword evidence="4" id="KW-1185">Reference proteome</keyword>
<dbReference type="Gene3D" id="4.10.60.10">
    <property type="entry name" value="Zinc finger, CCHC-type"/>
    <property type="match status" value="1"/>
</dbReference>
<feature type="coiled-coil region" evidence="1">
    <location>
        <begin position="25"/>
        <end position="85"/>
    </location>
</feature>
<feature type="region of interest" description="Disordered" evidence="2">
    <location>
        <begin position="374"/>
        <end position="446"/>
    </location>
</feature>
<dbReference type="GO" id="GO:0003735">
    <property type="term" value="F:structural constituent of ribosome"/>
    <property type="evidence" value="ECO:0000318"/>
    <property type="project" value="GO_Central"/>
</dbReference>
<reference evidence="3" key="2">
    <citation type="submission" date="2022-06" db="UniProtKB">
        <authorList>
            <consortium name="EnsemblMetazoa"/>
        </authorList>
    </citation>
    <scope>IDENTIFICATION</scope>
    <source>
        <strain evidence="3">PS312</strain>
    </source>
</reference>
<evidence type="ECO:0000313" key="3">
    <source>
        <dbReference type="EnsemblMetazoa" id="PPA40572.1"/>
    </source>
</evidence>
<dbReference type="Pfam" id="PF17921">
    <property type="entry name" value="Integrase_H2C2"/>
    <property type="match status" value="1"/>
</dbReference>
<dbReference type="GO" id="GO:0006508">
    <property type="term" value="P:proteolysis"/>
    <property type="evidence" value="ECO:0007669"/>
    <property type="project" value="InterPro"/>
</dbReference>
<organism evidence="3 4">
    <name type="scientific">Pristionchus pacificus</name>
    <name type="common">Parasitic nematode worm</name>
    <dbReference type="NCBI Taxonomy" id="54126"/>
    <lineage>
        <taxon>Eukaryota</taxon>
        <taxon>Metazoa</taxon>
        <taxon>Ecdysozoa</taxon>
        <taxon>Nematoda</taxon>
        <taxon>Chromadorea</taxon>
        <taxon>Rhabditida</taxon>
        <taxon>Rhabditina</taxon>
        <taxon>Diplogasteromorpha</taxon>
        <taxon>Diplogasteroidea</taxon>
        <taxon>Neodiplogasteridae</taxon>
        <taxon>Pristionchus</taxon>
    </lineage>
</organism>
<dbReference type="InterPro" id="IPR041588">
    <property type="entry name" value="Integrase_H2C2"/>
</dbReference>
<protein>
    <submittedName>
        <fullName evidence="3">Ribosomal protein</fullName>
    </submittedName>
</protein>
<dbReference type="InterPro" id="IPR021138">
    <property type="entry name" value="Ribosomal_eL20_eukaryotes"/>
</dbReference>
<dbReference type="GO" id="GO:0002181">
    <property type="term" value="P:cytoplasmic translation"/>
    <property type="evidence" value="ECO:0000318"/>
    <property type="project" value="GO_Central"/>
</dbReference>
<reference evidence="4" key="1">
    <citation type="journal article" date="2008" name="Nat. Genet.">
        <title>The Pristionchus pacificus genome provides a unique perspective on nematode lifestyle and parasitism.</title>
        <authorList>
            <person name="Dieterich C."/>
            <person name="Clifton S.W."/>
            <person name="Schuster L.N."/>
            <person name="Chinwalla A."/>
            <person name="Delehaunty K."/>
            <person name="Dinkelacker I."/>
            <person name="Fulton L."/>
            <person name="Fulton R."/>
            <person name="Godfrey J."/>
            <person name="Minx P."/>
            <person name="Mitreva M."/>
            <person name="Roeseler W."/>
            <person name="Tian H."/>
            <person name="Witte H."/>
            <person name="Yang S.P."/>
            <person name="Wilson R.K."/>
            <person name="Sommer R.J."/>
        </authorList>
    </citation>
    <scope>NUCLEOTIDE SEQUENCE [LARGE SCALE GENOMIC DNA]</scope>
    <source>
        <strain evidence="4">PS312</strain>
    </source>
</reference>
<evidence type="ECO:0000256" key="1">
    <source>
        <dbReference type="SAM" id="Coils"/>
    </source>
</evidence>
<evidence type="ECO:0000256" key="2">
    <source>
        <dbReference type="SAM" id="MobiDB-lite"/>
    </source>
</evidence>
<feature type="compositionally biased region" description="Basic and acidic residues" evidence="2">
    <location>
        <begin position="412"/>
        <end position="423"/>
    </location>
</feature>
<accession>A0A2A6C252</accession>
<dbReference type="Gene3D" id="1.10.340.70">
    <property type="match status" value="1"/>
</dbReference>
<dbReference type="InterPro" id="IPR028877">
    <property type="entry name" value="Ribosomal_eL20"/>
</dbReference>
<keyword evidence="1" id="KW-0175">Coiled coil</keyword>
<dbReference type="GO" id="GO:0003676">
    <property type="term" value="F:nucleic acid binding"/>
    <property type="evidence" value="ECO:0007669"/>
    <property type="project" value="InterPro"/>
</dbReference>
<gene>
    <name evidence="3" type="primary">WBGene00278941</name>
</gene>
<dbReference type="EnsemblMetazoa" id="PPA40572.1">
    <property type="protein sequence ID" value="PPA40572.1"/>
    <property type="gene ID" value="WBGene00278941"/>
</dbReference>